<dbReference type="RefSeq" id="WP_014768276.1">
    <property type="nucleotide sequence ID" value="NC_018002.1"/>
</dbReference>
<evidence type="ECO:0000313" key="2">
    <source>
        <dbReference type="Proteomes" id="UP000006176"/>
    </source>
</evidence>
<sequence length="70" mass="8079">MNQGGWSCPHDRDGLCHIIKQECDPGHKGCVLYGKVKFSSQESPSNEAFEKRMERRMRQFLNKEAPTQEP</sequence>
<dbReference type="Proteomes" id="UP000006176">
    <property type="component" value="Chromosome"/>
</dbReference>
<proteinExistence type="predicted"/>
<dbReference type="STRING" id="760154.Sulba_0060"/>
<gene>
    <name evidence="1" type="ordered locus">Sulba_0060</name>
</gene>
<organism evidence="1 2">
    <name type="scientific">Sulfurospirillum barnesii (strain ATCC 700032 / DSM 10660 / SES-3)</name>
    <dbReference type="NCBI Taxonomy" id="760154"/>
    <lineage>
        <taxon>Bacteria</taxon>
        <taxon>Pseudomonadati</taxon>
        <taxon>Campylobacterota</taxon>
        <taxon>Epsilonproteobacteria</taxon>
        <taxon>Campylobacterales</taxon>
        <taxon>Sulfurospirillaceae</taxon>
        <taxon>Sulfurospirillum</taxon>
    </lineage>
</organism>
<dbReference type="AlphaFoldDB" id="I3XTW5"/>
<dbReference type="HOGENOM" id="CLU_200616_1_0_7"/>
<dbReference type="OrthoDB" id="9807633at2"/>
<reference evidence="1 2" key="1">
    <citation type="submission" date="2012-06" db="EMBL/GenBank/DDBJ databases">
        <title>Complete sequence of Sulfurospirillum barnesii SES-3.</title>
        <authorList>
            <consortium name="US DOE Joint Genome Institute"/>
            <person name="Lucas S."/>
            <person name="Han J."/>
            <person name="Lapidus A."/>
            <person name="Cheng J.-F."/>
            <person name="Goodwin L."/>
            <person name="Pitluck S."/>
            <person name="Peters L."/>
            <person name="Ovchinnikova G."/>
            <person name="Lu M."/>
            <person name="Detter J.C."/>
            <person name="Han C."/>
            <person name="Tapia R."/>
            <person name="Land M."/>
            <person name="Hauser L."/>
            <person name="Kyrpides N."/>
            <person name="Ivanova N."/>
            <person name="Pagani I."/>
            <person name="Stolz J."/>
            <person name="Arkin A."/>
            <person name="Dehal P."/>
            <person name="Oremland R."/>
            <person name="Saltikov C."/>
            <person name="Basu P."/>
            <person name="Hollibaugh J."/>
            <person name="Newman D."/>
            <person name="Stolyar S."/>
            <person name="Hazen T."/>
            <person name="Woyke T."/>
        </authorList>
    </citation>
    <scope>NUCLEOTIDE SEQUENCE [LARGE SCALE GENOMIC DNA]</scope>
    <source>
        <strain evidence="2">ATCC 700032 / DSM 10660 / SES-3</strain>
    </source>
</reference>
<evidence type="ECO:0000313" key="1">
    <source>
        <dbReference type="EMBL" id="AFL67389.1"/>
    </source>
</evidence>
<dbReference type="EMBL" id="CP003333">
    <property type="protein sequence ID" value="AFL67389.1"/>
    <property type="molecule type" value="Genomic_DNA"/>
</dbReference>
<keyword evidence="2" id="KW-1185">Reference proteome</keyword>
<dbReference type="KEGG" id="sba:Sulba_0060"/>
<protein>
    <submittedName>
        <fullName evidence="1">Uncharacterized protein</fullName>
    </submittedName>
</protein>
<dbReference type="PATRIC" id="fig|760154.4.peg.56"/>
<name>I3XTW5_SULBS</name>
<accession>I3XTW5</accession>